<accession>A0A239NL36</accession>
<proteinExistence type="predicted"/>
<keyword evidence="3" id="KW-1185">Reference proteome</keyword>
<keyword evidence="1" id="KW-0472">Membrane</keyword>
<gene>
    <name evidence="2" type="ORF">SAMN05216252_1403</name>
</gene>
<dbReference type="Proteomes" id="UP000198280">
    <property type="component" value="Unassembled WGS sequence"/>
</dbReference>
<evidence type="ECO:0000313" key="2">
    <source>
        <dbReference type="EMBL" id="SNT55621.1"/>
    </source>
</evidence>
<dbReference type="InterPro" id="IPR021401">
    <property type="entry name" value="DUF3040"/>
</dbReference>
<sequence length="81" mass="9444">MREDRRLTVRERTALEGIERLLRHEDRALDRRLRQMRIRTPLREAAARFARWPRALLVTFLAGATLTLLLSATLTKAPPLV</sequence>
<feature type="transmembrane region" description="Helical" evidence="1">
    <location>
        <begin position="55"/>
        <end position="74"/>
    </location>
</feature>
<dbReference type="EMBL" id="FZOF01000040">
    <property type="protein sequence ID" value="SNT55621.1"/>
    <property type="molecule type" value="Genomic_DNA"/>
</dbReference>
<evidence type="ECO:0008006" key="4">
    <source>
        <dbReference type="Google" id="ProtNLM"/>
    </source>
</evidence>
<name>A0A239NL36_9ACTN</name>
<evidence type="ECO:0000313" key="3">
    <source>
        <dbReference type="Proteomes" id="UP000198280"/>
    </source>
</evidence>
<protein>
    <recommendedName>
        <fullName evidence="4">DUF3040 domain-containing protein</fullName>
    </recommendedName>
</protein>
<keyword evidence="1" id="KW-1133">Transmembrane helix</keyword>
<keyword evidence="1" id="KW-0812">Transmembrane</keyword>
<reference evidence="2 3" key="1">
    <citation type="submission" date="2017-06" db="EMBL/GenBank/DDBJ databases">
        <authorList>
            <person name="Kim H.J."/>
            <person name="Triplett B.A."/>
        </authorList>
    </citation>
    <scope>NUCLEOTIDE SEQUENCE [LARGE SCALE GENOMIC DNA]</scope>
    <source>
        <strain evidence="2 3">CGMCC 4.1858</strain>
    </source>
</reference>
<dbReference type="Pfam" id="PF11239">
    <property type="entry name" value="DUF3040"/>
    <property type="match status" value="1"/>
</dbReference>
<dbReference type="AlphaFoldDB" id="A0A239NL36"/>
<dbReference type="RefSeq" id="WP_089228921.1">
    <property type="nucleotide sequence ID" value="NZ_FZOF01000040.1"/>
</dbReference>
<organism evidence="2 3">
    <name type="scientific">Actinacidiphila glaucinigra</name>
    <dbReference type="NCBI Taxonomy" id="235986"/>
    <lineage>
        <taxon>Bacteria</taxon>
        <taxon>Bacillati</taxon>
        <taxon>Actinomycetota</taxon>
        <taxon>Actinomycetes</taxon>
        <taxon>Kitasatosporales</taxon>
        <taxon>Streptomycetaceae</taxon>
        <taxon>Actinacidiphila</taxon>
    </lineage>
</organism>
<evidence type="ECO:0000256" key="1">
    <source>
        <dbReference type="SAM" id="Phobius"/>
    </source>
</evidence>